<accession>A0A414U9N3</accession>
<reference evidence="1 2" key="1">
    <citation type="submission" date="2018-08" db="EMBL/GenBank/DDBJ databases">
        <title>A genome reference for cultivated species of the human gut microbiota.</title>
        <authorList>
            <person name="Zou Y."/>
            <person name="Xue W."/>
            <person name="Luo G."/>
        </authorList>
    </citation>
    <scope>NUCLEOTIDE SEQUENCE [LARGE SCALE GENOMIC DNA]</scope>
    <source>
        <strain evidence="1 2">AM22-12LB</strain>
    </source>
</reference>
<proteinExistence type="predicted"/>
<dbReference type="Proteomes" id="UP000286595">
    <property type="component" value="Unassembled WGS sequence"/>
</dbReference>
<gene>
    <name evidence="1" type="ORF">DW252_12340</name>
</gene>
<name>A0A414U9N3_9FIRM</name>
<comment type="caution">
    <text evidence="1">The sequence shown here is derived from an EMBL/GenBank/DDBJ whole genome shotgun (WGS) entry which is preliminary data.</text>
</comment>
<dbReference type="EMBL" id="QRIM01000015">
    <property type="protein sequence ID" value="RHG59188.1"/>
    <property type="molecule type" value="Genomic_DNA"/>
</dbReference>
<dbReference type="AlphaFoldDB" id="A0A414U9N3"/>
<organism evidence="1 2">
    <name type="scientific">Coprococcus comes</name>
    <dbReference type="NCBI Taxonomy" id="410072"/>
    <lineage>
        <taxon>Bacteria</taxon>
        <taxon>Bacillati</taxon>
        <taxon>Bacillota</taxon>
        <taxon>Clostridia</taxon>
        <taxon>Lachnospirales</taxon>
        <taxon>Lachnospiraceae</taxon>
        <taxon>Coprococcus</taxon>
    </lineage>
</organism>
<evidence type="ECO:0000313" key="2">
    <source>
        <dbReference type="Proteomes" id="UP000286595"/>
    </source>
</evidence>
<protein>
    <submittedName>
        <fullName evidence="1">Uncharacterized protein</fullName>
    </submittedName>
</protein>
<sequence length="85" mass="9765">MLAHIYRADGREEDIELDYCYSDEEVAIAVCEDGDFGSGDRAIVCVTRWDSTRQRFRHRMVRVAVKGNEIHLVSNTVDRFVGTIE</sequence>
<evidence type="ECO:0000313" key="1">
    <source>
        <dbReference type="EMBL" id="RHG59188.1"/>
    </source>
</evidence>